<evidence type="ECO:0000313" key="2">
    <source>
        <dbReference type="EMBL" id="GJE93081.1"/>
    </source>
</evidence>
<comment type="caution">
    <text evidence="2">The sequence shown here is derived from an EMBL/GenBank/DDBJ whole genome shotgun (WGS) entry which is preliminary data.</text>
</comment>
<organism evidence="2 3">
    <name type="scientific">Phanerochaete sordida</name>
    <dbReference type="NCBI Taxonomy" id="48140"/>
    <lineage>
        <taxon>Eukaryota</taxon>
        <taxon>Fungi</taxon>
        <taxon>Dikarya</taxon>
        <taxon>Basidiomycota</taxon>
        <taxon>Agaricomycotina</taxon>
        <taxon>Agaricomycetes</taxon>
        <taxon>Polyporales</taxon>
        <taxon>Phanerochaetaceae</taxon>
        <taxon>Phanerochaete</taxon>
    </lineage>
</organism>
<dbReference type="AlphaFoldDB" id="A0A9P3GDU1"/>
<gene>
    <name evidence="2" type="ORF">PsYK624_092400</name>
</gene>
<proteinExistence type="predicted"/>
<evidence type="ECO:0000313" key="3">
    <source>
        <dbReference type="Proteomes" id="UP000703269"/>
    </source>
</evidence>
<dbReference type="Proteomes" id="UP000703269">
    <property type="component" value="Unassembled WGS sequence"/>
</dbReference>
<feature type="region of interest" description="Disordered" evidence="1">
    <location>
        <begin position="85"/>
        <end position="120"/>
    </location>
</feature>
<reference evidence="2 3" key="1">
    <citation type="submission" date="2021-08" db="EMBL/GenBank/DDBJ databases">
        <title>Draft Genome Sequence of Phanerochaete sordida strain YK-624.</title>
        <authorList>
            <person name="Mori T."/>
            <person name="Dohra H."/>
            <person name="Suzuki T."/>
            <person name="Kawagishi H."/>
            <person name="Hirai H."/>
        </authorList>
    </citation>
    <scope>NUCLEOTIDE SEQUENCE [LARGE SCALE GENOMIC DNA]</scope>
    <source>
        <strain evidence="2 3">YK-624</strain>
    </source>
</reference>
<protein>
    <submittedName>
        <fullName evidence="2">Uncharacterized protein</fullName>
    </submittedName>
</protein>
<keyword evidence="3" id="KW-1185">Reference proteome</keyword>
<dbReference type="EMBL" id="BPQB01000030">
    <property type="protein sequence ID" value="GJE93081.1"/>
    <property type="molecule type" value="Genomic_DNA"/>
</dbReference>
<name>A0A9P3GDU1_9APHY</name>
<evidence type="ECO:0000256" key="1">
    <source>
        <dbReference type="SAM" id="MobiDB-lite"/>
    </source>
</evidence>
<sequence>MRIDLSLLEHFPLHILGFPAPCHIPAATCPGYGASYFSHERTLISRFRRTQWLIPSPHFGTLEPCIGAERTKVLSAPAVIGRPKACKPSGTPLRQPWADTSHAPNADVSPASKRRKEGQGWAGRLTLALDSSVQKMQCTVTSWR</sequence>
<accession>A0A9P3GDU1</accession>